<gene>
    <name evidence="3" type="primary">cmoA</name>
    <name evidence="6" type="ORF">DFR28_10122</name>
</gene>
<dbReference type="GO" id="GO:1904047">
    <property type="term" value="F:S-adenosyl-L-methionine binding"/>
    <property type="evidence" value="ECO:0007669"/>
    <property type="project" value="UniProtKB-UniRule"/>
</dbReference>
<keyword evidence="2 3" id="KW-0949">S-adenosyl-L-methionine</keyword>
<name>A0A395JQP0_9GAMM</name>
<comment type="catalytic activity">
    <reaction evidence="3">
        <text>prephenate + S-adenosyl-L-methionine = carboxy-S-adenosyl-L-methionine + 3-phenylpyruvate + H2O</text>
        <dbReference type="Rhea" id="RHEA:51692"/>
        <dbReference type="ChEBI" id="CHEBI:15377"/>
        <dbReference type="ChEBI" id="CHEBI:18005"/>
        <dbReference type="ChEBI" id="CHEBI:29934"/>
        <dbReference type="ChEBI" id="CHEBI:59789"/>
        <dbReference type="ChEBI" id="CHEBI:134278"/>
    </reaction>
</comment>
<dbReference type="RefSeq" id="WP_113952276.1">
    <property type="nucleotide sequence ID" value="NZ_QNRT01000001.1"/>
</dbReference>
<feature type="binding site" evidence="3 4">
    <location>
        <begin position="90"/>
        <end position="91"/>
    </location>
    <ligand>
        <name>S-adenosyl-L-methionine</name>
        <dbReference type="ChEBI" id="CHEBI:59789"/>
    </ligand>
</feature>
<dbReference type="HAMAP" id="MF_01589">
    <property type="entry name" value="Cx_SAM_synthase"/>
    <property type="match status" value="1"/>
</dbReference>
<keyword evidence="6" id="KW-0489">Methyltransferase</keyword>
<dbReference type="PANTHER" id="PTHR43861">
    <property type="entry name" value="TRANS-ACONITATE 2-METHYLTRANSFERASE-RELATED"/>
    <property type="match status" value="1"/>
</dbReference>
<comment type="caution">
    <text evidence="3">Lacks conserved residue(s) required for the propagation of feature annotation.</text>
</comment>
<dbReference type="FunCoup" id="A0A395JQP0">
    <property type="interactions" value="58"/>
</dbReference>
<dbReference type="InterPro" id="IPR029063">
    <property type="entry name" value="SAM-dependent_MTases_sf"/>
</dbReference>
<feature type="binding site" evidence="3 4">
    <location>
        <position position="40"/>
    </location>
    <ligand>
        <name>S-adenosyl-L-methionine</name>
        <dbReference type="ChEBI" id="CHEBI:59789"/>
    </ligand>
</feature>
<dbReference type="EMBL" id="QNRT01000001">
    <property type="protein sequence ID" value="RBP52642.1"/>
    <property type="molecule type" value="Genomic_DNA"/>
</dbReference>
<sequence>MSQQKDQLFRQLTATPGSFTFDHRVASVFEDMISRSVPGYQQILQMLPTLTRQFTQSDANYYDLGCSLGAGLLAMAEGLKGSSATLIGVDNSAAMLAQADNNISHLDKFTVRLEQQNIQDCQFERAAMILMNFTLQFIPIEHRTTLLERLYQSLLPGGALVLSEKIKFDDVGTSAALTNIHHQYKFDQGYSELEISQKRDAIENVLIPETLDTHLDRLNQAGFAIATPWVQNLQFVSILAIK</sequence>
<dbReference type="CDD" id="cd02440">
    <property type="entry name" value="AdoMet_MTases"/>
    <property type="match status" value="1"/>
</dbReference>
<dbReference type="GO" id="GO:0002098">
    <property type="term" value="P:tRNA wobble uridine modification"/>
    <property type="evidence" value="ECO:0007669"/>
    <property type="project" value="InterPro"/>
</dbReference>
<evidence type="ECO:0000259" key="5">
    <source>
        <dbReference type="Pfam" id="PF13649"/>
    </source>
</evidence>
<proteinExistence type="inferred from homology"/>
<dbReference type="GO" id="GO:0016743">
    <property type="term" value="F:carboxyl- or carbamoyltransferase activity"/>
    <property type="evidence" value="ECO:0007669"/>
    <property type="project" value="UniProtKB-UniRule"/>
</dbReference>
<feature type="binding site" evidence="3">
    <location>
        <position position="199"/>
    </location>
    <ligand>
        <name>S-adenosyl-L-methionine</name>
        <dbReference type="ChEBI" id="CHEBI:59789"/>
    </ligand>
</feature>
<reference evidence="6 7" key="1">
    <citation type="submission" date="2018-06" db="EMBL/GenBank/DDBJ databases">
        <title>Genomic Encyclopedia of Type Strains, Phase IV (KMG-IV): sequencing the most valuable type-strain genomes for metagenomic binning, comparative biology and taxonomic classification.</title>
        <authorList>
            <person name="Goeker M."/>
        </authorList>
    </citation>
    <scope>NUCLEOTIDE SEQUENCE [LARGE SCALE GENOMIC DNA]</scope>
    <source>
        <strain evidence="6 7">DSM 24032</strain>
    </source>
</reference>
<dbReference type="InParanoid" id="A0A395JQP0"/>
<dbReference type="SUPFAM" id="SSF53335">
    <property type="entry name" value="S-adenosyl-L-methionine-dependent methyltransferases"/>
    <property type="match status" value="1"/>
</dbReference>
<feature type="domain" description="Methyltransferase" evidence="5">
    <location>
        <begin position="63"/>
        <end position="158"/>
    </location>
</feature>
<evidence type="ECO:0000256" key="3">
    <source>
        <dbReference type="HAMAP-Rule" id="MF_01589"/>
    </source>
</evidence>
<comment type="caution">
    <text evidence="6">The sequence shown here is derived from an EMBL/GenBank/DDBJ whole genome shotgun (WGS) entry which is preliminary data.</text>
</comment>
<dbReference type="InterPro" id="IPR005271">
    <property type="entry name" value="CmoA"/>
</dbReference>
<comment type="similarity">
    <text evidence="3">Belongs to the class I-like SAM-binding methyltransferase superfamily. Cx-SAM synthase family.</text>
</comment>
<keyword evidence="1 3" id="KW-0808">Transferase</keyword>
<dbReference type="GO" id="GO:0008168">
    <property type="term" value="F:methyltransferase activity"/>
    <property type="evidence" value="ECO:0007669"/>
    <property type="project" value="UniProtKB-KW"/>
</dbReference>
<evidence type="ECO:0000313" key="6">
    <source>
        <dbReference type="EMBL" id="RBP52642.1"/>
    </source>
</evidence>
<dbReference type="PIRSF" id="PIRSF006325">
    <property type="entry name" value="MeTrfase_bac"/>
    <property type="match status" value="1"/>
</dbReference>
<evidence type="ECO:0000256" key="2">
    <source>
        <dbReference type="ARBA" id="ARBA00022691"/>
    </source>
</evidence>
<feature type="binding site" evidence="3 4">
    <location>
        <position position="132"/>
    </location>
    <ligand>
        <name>S-adenosyl-L-methionine</name>
        <dbReference type="ChEBI" id="CHEBI:59789"/>
    </ligand>
</feature>
<evidence type="ECO:0000256" key="1">
    <source>
        <dbReference type="ARBA" id="ARBA00022679"/>
    </source>
</evidence>
<dbReference type="Proteomes" id="UP000253083">
    <property type="component" value="Unassembled WGS sequence"/>
</dbReference>
<dbReference type="EC" id="2.1.3.-" evidence="3"/>
<protein>
    <recommendedName>
        <fullName evidence="3">Carboxy-S-adenosyl-L-methionine synthase</fullName>
        <shortName evidence="3">Cx-SAM synthase</shortName>
        <ecNumber evidence="3">2.1.3.-</ecNumber>
    </recommendedName>
</protein>
<evidence type="ECO:0000313" key="7">
    <source>
        <dbReference type="Proteomes" id="UP000253083"/>
    </source>
</evidence>
<comment type="subunit">
    <text evidence="3">Homodimer.</text>
</comment>
<dbReference type="PANTHER" id="PTHR43861:SF2">
    <property type="entry name" value="CARBOXY-S-ADENOSYL-L-METHIONINE SYNTHASE"/>
    <property type="match status" value="1"/>
</dbReference>
<dbReference type="Pfam" id="PF13649">
    <property type="entry name" value="Methyltransf_25"/>
    <property type="match status" value="1"/>
</dbReference>
<comment type="function">
    <text evidence="3">Catalyzes the conversion of S-adenosyl-L-methionine (SAM) to carboxy-S-adenosyl-L-methionine (Cx-SAM).</text>
</comment>
<dbReference type="GO" id="GO:0032259">
    <property type="term" value="P:methylation"/>
    <property type="evidence" value="ECO:0007669"/>
    <property type="project" value="UniProtKB-KW"/>
</dbReference>
<feature type="binding site" evidence="3 4">
    <location>
        <begin position="65"/>
        <end position="67"/>
    </location>
    <ligand>
        <name>S-adenosyl-L-methionine</name>
        <dbReference type="ChEBI" id="CHEBI:59789"/>
    </ligand>
</feature>
<keyword evidence="7" id="KW-1185">Reference proteome</keyword>
<dbReference type="OrthoDB" id="9779941at2"/>
<dbReference type="InterPro" id="IPR041698">
    <property type="entry name" value="Methyltransf_25"/>
</dbReference>
<organism evidence="6 7">
    <name type="scientific">Arenicella xantha</name>
    <dbReference type="NCBI Taxonomy" id="644221"/>
    <lineage>
        <taxon>Bacteria</taxon>
        <taxon>Pseudomonadati</taxon>
        <taxon>Pseudomonadota</taxon>
        <taxon>Gammaproteobacteria</taxon>
        <taxon>Arenicellales</taxon>
        <taxon>Arenicellaceae</taxon>
        <taxon>Arenicella</taxon>
    </lineage>
</organism>
<evidence type="ECO:0000256" key="4">
    <source>
        <dbReference type="PIRSR" id="PIRSR006325-1"/>
    </source>
</evidence>
<dbReference type="Gene3D" id="3.40.50.150">
    <property type="entry name" value="Vaccinia Virus protein VP39"/>
    <property type="match status" value="1"/>
</dbReference>
<dbReference type="NCBIfam" id="TIGR00740">
    <property type="entry name" value="carboxy-S-adenosyl-L-methionine synthase CmoA"/>
    <property type="match status" value="1"/>
</dbReference>
<dbReference type="AlphaFoldDB" id="A0A395JQP0"/>
<accession>A0A395JQP0</accession>